<name>A0ABQ6LCT9_9RHOB</name>
<sequence length="73" mass="7647">MQNAGEARPISVKRRFVRAVALCFLVLASLMLAAEWAAPTIGLKRGGLISGGLVLCISANLLSALLLLGRRTG</sequence>
<proteinExistence type="predicted"/>
<keyword evidence="3" id="KW-1185">Reference proteome</keyword>
<protein>
    <submittedName>
        <fullName evidence="2">Uncharacterized protein</fullName>
    </submittedName>
</protein>
<feature type="transmembrane region" description="Helical" evidence="1">
    <location>
        <begin position="47"/>
        <end position="68"/>
    </location>
</feature>
<accession>A0ABQ6LCT9</accession>
<organism evidence="2 3">
    <name type="scientific">Paralimibaculum aggregatum</name>
    <dbReference type="NCBI Taxonomy" id="3036245"/>
    <lineage>
        <taxon>Bacteria</taxon>
        <taxon>Pseudomonadati</taxon>
        <taxon>Pseudomonadota</taxon>
        <taxon>Alphaproteobacteria</taxon>
        <taxon>Rhodobacterales</taxon>
        <taxon>Paracoccaceae</taxon>
        <taxon>Paralimibaculum</taxon>
    </lineage>
</organism>
<reference evidence="2 3" key="1">
    <citation type="submission" date="2023-04" db="EMBL/GenBank/DDBJ databases">
        <title>Marinoamorphus aggregata gen. nov., sp. Nov., isolate from tissue of brittle star Ophioplocus japonicus.</title>
        <authorList>
            <person name="Kawano K."/>
            <person name="Sawayama S."/>
            <person name="Nakagawa S."/>
        </authorList>
    </citation>
    <scope>NUCLEOTIDE SEQUENCE [LARGE SCALE GENOMIC DNA]</scope>
    <source>
        <strain evidence="2 3">NKW23</strain>
    </source>
</reference>
<evidence type="ECO:0000313" key="2">
    <source>
        <dbReference type="EMBL" id="GMG80802.1"/>
    </source>
</evidence>
<gene>
    <name evidence="2" type="ORF">LNKW23_00140</name>
</gene>
<comment type="caution">
    <text evidence="2">The sequence shown here is derived from an EMBL/GenBank/DDBJ whole genome shotgun (WGS) entry which is preliminary data.</text>
</comment>
<evidence type="ECO:0000256" key="1">
    <source>
        <dbReference type="SAM" id="Phobius"/>
    </source>
</evidence>
<dbReference type="EMBL" id="BSYI01000001">
    <property type="protein sequence ID" value="GMG80802.1"/>
    <property type="molecule type" value="Genomic_DNA"/>
</dbReference>
<dbReference type="RefSeq" id="WP_285669430.1">
    <property type="nucleotide sequence ID" value="NZ_BSYI01000001.1"/>
</dbReference>
<keyword evidence="1" id="KW-0472">Membrane</keyword>
<evidence type="ECO:0000313" key="3">
    <source>
        <dbReference type="Proteomes" id="UP001239909"/>
    </source>
</evidence>
<keyword evidence="1" id="KW-1133">Transmembrane helix</keyword>
<keyword evidence="1" id="KW-0812">Transmembrane</keyword>
<dbReference type="Proteomes" id="UP001239909">
    <property type="component" value="Unassembled WGS sequence"/>
</dbReference>